<dbReference type="AlphaFoldDB" id="A0A3E0D2J2"/>
<sequence length="95" mass="11092">MTYFKNLLFQTLGILFFASSCTNRIQHSVDEEIYVPIEQTPNLSDFVESIEYVALPAEMFSGFFNNVLVTDDHFIFADYDQEMKIYVLCESRVKI</sequence>
<dbReference type="EMBL" id="QUNF01000048">
    <property type="protein sequence ID" value="REG76936.1"/>
    <property type="molecule type" value="Genomic_DNA"/>
</dbReference>
<organism evidence="1 2">
    <name type="scientific">Algoriphagus antarcticus</name>
    <dbReference type="NCBI Taxonomy" id="238540"/>
    <lineage>
        <taxon>Bacteria</taxon>
        <taxon>Pseudomonadati</taxon>
        <taxon>Bacteroidota</taxon>
        <taxon>Cytophagia</taxon>
        <taxon>Cytophagales</taxon>
        <taxon>Cyclobacteriaceae</taxon>
        <taxon>Algoriphagus</taxon>
    </lineage>
</organism>
<gene>
    <name evidence="1" type="ORF">C8N25_14816</name>
</gene>
<dbReference type="PROSITE" id="PS51257">
    <property type="entry name" value="PROKAR_LIPOPROTEIN"/>
    <property type="match status" value="1"/>
</dbReference>
<name>A0A3E0D2J2_9BACT</name>
<keyword evidence="2" id="KW-1185">Reference proteome</keyword>
<evidence type="ECO:0000313" key="2">
    <source>
        <dbReference type="Proteomes" id="UP000256405"/>
    </source>
</evidence>
<dbReference type="Proteomes" id="UP000256405">
    <property type="component" value="Unassembled WGS sequence"/>
</dbReference>
<comment type="caution">
    <text evidence="1">The sequence shown here is derived from an EMBL/GenBank/DDBJ whole genome shotgun (WGS) entry which is preliminary data.</text>
</comment>
<reference evidence="1 2" key="1">
    <citation type="submission" date="2018-08" db="EMBL/GenBank/DDBJ databases">
        <title>Genomic Encyclopedia of Archaeal and Bacterial Type Strains, Phase II (KMG-II): from individual species to whole genera.</title>
        <authorList>
            <person name="Goeker M."/>
        </authorList>
    </citation>
    <scope>NUCLEOTIDE SEQUENCE [LARGE SCALE GENOMIC DNA]</scope>
    <source>
        <strain evidence="1 2">DSM 15986</strain>
    </source>
</reference>
<accession>A0A3E0D2J2</accession>
<evidence type="ECO:0000313" key="1">
    <source>
        <dbReference type="EMBL" id="REG76936.1"/>
    </source>
</evidence>
<protein>
    <submittedName>
        <fullName evidence="1">Uncharacterized protein</fullName>
    </submittedName>
</protein>
<proteinExistence type="predicted"/>